<name>A0A7G9RXX6_9FIRM</name>
<dbReference type="GO" id="GO:0016020">
    <property type="term" value="C:membrane"/>
    <property type="evidence" value="ECO:0007669"/>
    <property type="project" value="InterPro"/>
</dbReference>
<proteinExistence type="predicted"/>
<dbReference type="SUPFAM" id="SSF52096">
    <property type="entry name" value="ClpP/crotonase"/>
    <property type="match status" value="1"/>
</dbReference>
<dbReference type="RefSeq" id="WP_187533580.1">
    <property type="nucleotide sequence ID" value="NZ_CBCSHU010000004.1"/>
</dbReference>
<evidence type="ECO:0000313" key="2">
    <source>
        <dbReference type="Proteomes" id="UP000515928"/>
    </source>
</evidence>
<reference evidence="1 2" key="1">
    <citation type="submission" date="2020-08" db="EMBL/GenBank/DDBJ databases">
        <title>Genome sequence of Erysipelothrix inopinata DSM 15511T.</title>
        <authorList>
            <person name="Hyun D.-W."/>
            <person name="Bae J.-W."/>
        </authorList>
    </citation>
    <scope>NUCLEOTIDE SEQUENCE [LARGE SCALE GENOMIC DNA]</scope>
    <source>
        <strain evidence="1 2">DSM 15511</strain>
    </source>
</reference>
<organism evidence="1 2">
    <name type="scientific">Erysipelothrix inopinata</name>
    <dbReference type="NCBI Taxonomy" id="225084"/>
    <lineage>
        <taxon>Bacteria</taxon>
        <taxon>Bacillati</taxon>
        <taxon>Bacillota</taxon>
        <taxon>Erysipelotrichia</taxon>
        <taxon>Erysipelotrichales</taxon>
        <taxon>Erysipelotrichaceae</taxon>
        <taxon>Erysipelothrix</taxon>
    </lineage>
</organism>
<dbReference type="EMBL" id="CP060715">
    <property type="protein sequence ID" value="QNN60451.1"/>
    <property type="molecule type" value="Genomic_DNA"/>
</dbReference>
<sequence length="333" mass="38330">MSDIEIKQPSMKFIETQALIKKIEAKIGMPMIVYWNSFNGAVCQNDVQAFYKLFKDVGNIDKVAIFIKSDGGDTVASLRIVNVIRNYAENVNALIPLECASAATLIALGADKISMGPLAYLTPIDSSKRHQLSPIDPVTNAKVSVSQDEIQRLERLWEENAPEDSVHHYQELYKYIHPIILGSLDRSSSLSIRVADSILAYHNHNKEERERISTKLNSEYPAHSFPIMLREAQELGLNVDKLDTEVHDLLLELNDLYSEMGNKAFTDFDEFNYHDNQILNILEARDTQLYYQNDKDWSYIKEERRWQVLNDNSYWYTITEDEQGLVKEILYIS</sequence>
<dbReference type="Proteomes" id="UP000515928">
    <property type="component" value="Chromosome"/>
</dbReference>
<accession>A0A7G9RXX6</accession>
<dbReference type="InterPro" id="IPR029045">
    <property type="entry name" value="ClpP/crotonase-like_dom_sf"/>
</dbReference>
<dbReference type="Gene3D" id="3.90.226.10">
    <property type="entry name" value="2-enoyl-CoA Hydratase, Chain A, domain 1"/>
    <property type="match status" value="1"/>
</dbReference>
<evidence type="ECO:0000313" key="1">
    <source>
        <dbReference type="EMBL" id="QNN60451.1"/>
    </source>
</evidence>
<evidence type="ECO:0008006" key="3">
    <source>
        <dbReference type="Google" id="ProtNLM"/>
    </source>
</evidence>
<dbReference type="PANTHER" id="PTHR35984:SF1">
    <property type="entry name" value="PERIPLASMIC SERINE PROTEASE"/>
    <property type="match status" value="1"/>
</dbReference>
<dbReference type="KEGG" id="eio:H9L01_08755"/>
<protein>
    <recommendedName>
        <fullName evidence="3">Serine dehydrogenasease</fullName>
    </recommendedName>
</protein>
<keyword evidence="2" id="KW-1185">Reference proteome</keyword>
<dbReference type="PANTHER" id="PTHR35984">
    <property type="entry name" value="PERIPLASMIC SERINE PROTEASE"/>
    <property type="match status" value="1"/>
</dbReference>
<dbReference type="AlphaFoldDB" id="A0A7G9RXX6"/>
<dbReference type="InterPro" id="IPR002825">
    <property type="entry name" value="Pept_S49_ser-pept_pro"/>
</dbReference>
<gene>
    <name evidence="1" type="ORF">H9L01_08755</name>
</gene>